<sequence length="367" mass="39537">MPDLGEPAALTVLTGAGGWFGRAWLRAHAAPQHRHGPVPTGRVRALAGSPGEVTGILEACPGAEVHVGDVVDPEVLQTLFAGAEGAVVVHAAGVIHPRRVDEFARVNVGGTRAVLEQARSAGVRRLVHVSSNSAFGVNPTPTDRFRHEEPFRPYLGYGASKAAAEAEVRAAHDPGTLETVVVRPPWFYGPWQPVRQTTFFTMVAAGRFPVMGSGAQQRSMVHVDNLVQGAALAARVSDVGGDAFWVADARPYPMAEIVRTVAEVLADEGYLVARSRLPGAVPGGRRVPALVARGAERLDRLLQSRGRYQQELHVLGEMDKTIACDIAYTRERLGYEPEVELREGMREAVRWCRQRGIALAPRADGAR</sequence>
<accession>A0A3N0GU91</accession>
<evidence type="ECO:0000313" key="2">
    <source>
        <dbReference type="EMBL" id="RNM16025.1"/>
    </source>
</evidence>
<reference evidence="2 3" key="1">
    <citation type="submission" date="2018-11" db="EMBL/GenBank/DDBJ databases">
        <authorList>
            <person name="Li F."/>
        </authorList>
    </citation>
    <scope>NUCLEOTIDE SEQUENCE [LARGE SCALE GENOMIC DNA]</scope>
    <source>
        <strain evidence="2 3">Gsoil 818</strain>
    </source>
</reference>
<evidence type="ECO:0000313" key="3">
    <source>
        <dbReference type="Proteomes" id="UP000279994"/>
    </source>
</evidence>
<name>A0A3N0GU91_9ACTN</name>
<dbReference type="PANTHER" id="PTHR48079:SF6">
    <property type="entry name" value="NAD(P)-BINDING DOMAIN-CONTAINING PROTEIN-RELATED"/>
    <property type="match status" value="1"/>
</dbReference>
<comment type="caution">
    <text evidence="2">The sequence shown here is derived from an EMBL/GenBank/DDBJ whole genome shotgun (WGS) entry which is preliminary data.</text>
</comment>
<dbReference type="InterPro" id="IPR051783">
    <property type="entry name" value="NAD(P)-dependent_oxidoreduct"/>
</dbReference>
<dbReference type="AlphaFoldDB" id="A0A3N0GU91"/>
<dbReference type="GO" id="GO:0004029">
    <property type="term" value="F:aldehyde dehydrogenase (NAD+) activity"/>
    <property type="evidence" value="ECO:0007669"/>
    <property type="project" value="TreeGrafter"/>
</dbReference>
<proteinExistence type="predicted"/>
<dbReference type="Pfam" id="PF01370">
    <property type="entry name" value="Epimerase"/>
    <property type="match status" value="1"/>
</dbReference>
<protein>
    <submittedName>
        <fullName evidence="2">NAD(P)-dependent oxidoreductase</fullName>
    </submittedName>
</protein>
<dbReference type="OrthoDB" id="8770295at2"/>
<keyword evidence="3" id="KW-1185">Reference proteome</keyword>
<dbReference type="GO" id="GO:0005737">
    <property type="term" value="C:cytoplasm"/>
    <property type="evidence" value="ECO:0007669"/>
    <property type="project" value="TreeGrafter"/>
</dbReference>
<dbReference type="InterPro" id="IPR001509">
    <property type="entry name" value="Epimerase_deHydtase"/>
</dbReference>
<dbReference type="Gene3D" id="3.40.50.720">
    <property type="entry name" value="NAD(P)-binding Rossmann-like Domain"/>
    <property type="match status" value="1"/>
</dbReference>
<gene>
    <name evidence="2" type="ORF">EFL26_07685</name>
</gene>
<feature type="domain" description="NAD-dependent epimerase/dehydratase" evidence="1">
    <location>
        <begin position="12"/>
        <end position="239"/>
    </location>
</feature>
<evidence type="ECO:0000259" key="1">
    <source>
        <dbReference type="Pfam" id="PF01370"/>
    </source>
</evidence>
<dbReference type="RefSeq" id="WP_123222278.1">
    <property type="nucleotide sequence ID" value="NZ_RJSF01000019.1"/>
</dbReference>
<dbReference type="Proteomes" id="UP000279994">
    <property type="component" value="Unassembled WGS sequence"/>
</dbReference>
<dbReference type="SUPFAM" id="SSF51735">
    <property type="entry name" value="NAD(P)-binding Rossmann-fold domains"/>
    <property type="match status" value="1"/>
</dbReference>
<dbReference type="InterPro" id="IPR036291">
    <property type="entry name" value="NAD(P)-bd_dom_sf"/>
</dbReference>
<dbReference type="EMBL" id="RJSF01000019">
    <property type="protein sequence ID" value="RNM16025.1"/>
    <property type="molecule type" value="Genomic_DNA"/>
</dbReference>
<organism evidence="2 3">
    <name type="scientific">Nocardioides pocheonensis</name>
    <dbReference type="NCBI Taxonomy" id="661485"/>
    <lineage>
        <taxon>Bacteria</taxon>
        <taxon>Bacillati</taxon>
        <taxon>Actinomycetota</taxon>
        <taxon>Actinomycetes</taxon>
        <taxon>Propionibacteriales</taxon>
        <taxon>Nocardioidaceae</taxon>
        <taxon>Nocardioides</taxon>
    </lineage>
</organism>
<dbReference type="PANTHER" id="PTHR48079">
    <property type="entry name" value="PROTEIN YEEZ"/>
    <property type="match status" value="1"/>
</dbReference>